<keyword evidence="1" id="KW-0479">Metal-binding</keyword>
<feature type="compositionally biased region" description="Low complexity" evidence="2">
    <location>
        <begin position="217"/>
        <end position="229"/>
    </location>
</feature>
<comment type="caution">
    <text evidence="4">The sequence shown here is derived from an EMBL/GenBank/DDBJ whole genome shotgun (WGS) entry which is preliminary data.</text>
</comment>
<dbReference type="Pfam" id="PF14244">
    <property type="entry name" value="Retrotran_gag_3"/>
    <property type="match status" value="1"/>
</dbReference>
<dbReference type="SUPFAM" id="SSF57756">
    <property type="entry name" value="Retrovirus zinc finger-like domains"/>
    <property type="match status" value="1"/>
</dbReference>
<name>A0A5N5G9U4_9ROSA</name>
<dbReference type="AlphaFoldDB" id="A0A5N5G9U4"/>
<dbReference type="InterPro" id="IPR036875">
    <property type="entry name" value="Znf_CCHC_sf"/>
</dbReference>
<dbReference type="GO" id="GO:0003676">
    <property type="term" value="F:nucleic acid binding"/>
    <property type="evidence" value="ECO:0007669"/>
    <property type="project" value="InterPro"/>
</dbReference>
<feature type="region of interest" description="Disordered" evidence="2">
    <location>
        <begin position="192"/>
        <end position="229"/>
    </location>
</feature>
<sequence length="449" mass="48670">MMTAIQLQIVQSPITSLISTVPTSVTVKLDESNYLTWHFQMQLLLEGHGIMGFLDGSLPCPARFMSSGSGESDIDSGDSSSRTDTDEYKVWKMHDRTLMQLITVTLSPSAVSCVIARDYLTVTGVHFEDDDIVILTLNGLSGEYNTIRSIIRGRESVISLKDLRSQLLAEGAMVEKIAVTPFLSAMVAKNSESGSKNSSFSSNGYTGGPNQGSPANSSQGYSSTQSSGFSGATTPPIYFKNNYNKHKARGKFNYNTNSRSGNFRNVYTPSASGILGASPSQSACQICGKLGHLADTCRFRNTEVVIVEGCQICGKKNHTAQFCHFRNANISGTTPQMTAMHVNSSLSTPTSNASSQHFWLTDSGATNHLTTIQTVNGAGLSISHTSSSVIHTPTQNLKLNSVLYVPRITQNLLSVHRICLDNNCWLIFLCFLFLDSGQSHREDSVQGEV</sequence>
<dbReference type="GO" id="GO:0008270">
    <property type="term" value="F:zinc ion binding"/>
    <property type="evidence" value="ECO:0007669"/>
    <property type="project" value="UniProtKB-KW"/>
</dbReference>
<proteinExistence type="predicted"/>
<protein>
    <recommendedName>
        <fullName evidence="3">CCHC-type domain-containing protein</fullName>
    </recommendedName>
</protein>
<keyword evidence="5" id="KW-1185">Reference proteome</keyword>
<dbReference type="OrthoDB" id="913062at2759"/>
<dbReference type="InterPro" id="IPR029472">
    <property type="entry name" value="Copia-like_N"/>
</dbReference>
<evidence type="ECO:0000313" key="4">
    <source>
        <dbReference type="EMBL" id="KAB2610481.1"/>
    </source>
</evidence>
<organism evidence="4 5">
    <name type="scientific">Pyrus ussuriensis x Pyrus communis</name>
    <dbReference type="NCBI Taxonomy" id="2448454"/>
    <lineage>
        <taxon>Eukaryota</taxon>
        <taxon>Viridiplantae</taxon>
        <taxon>Streptophyta</taxon>
        <taxon>Embryophyta</taxon>
        <taxon>Tracheophyta</taxon>
        <taxon>Spermatophyta</taxon>
        <taxon>Magnoliopsida</taxon>
        <taxon>eudicotyledons</taxon>
        <taxon>Gunneridae</taxon>
        <taxon>Pentapetalae</taxon>
        <taxon>rosids</taxon>
        <taxon>fabids</taxon>
        <taxon>Rosales</taxon>
        <taxon>Rosaceae</taxon>
        <taxon>Amygdaloideae</taxon>
        <taxon>Maleae</taxon>
        <taxon>Pyrus</taxon>
    </lineage>
</organism>
<keyword evidence="1" id="KW-0863">Zinc-finger</keyword>
<gene>
    <name evidence="4" type="ORF">D8674_018513</name>
</gene>
<evidence type="ECO:0000256" key="1">
    <source>
        <dbReference type="PROSITE-ProRule" id="PRU00047"/>
    </source>
</evidence>
<feature type="domain" description="CCHC-type" evidence="3">
    <location>
        <begin position="284"/>
        <end position="298"/>
    </location>
</feature>
<dbReference type="InterPro" id="IPR001878">
    <property type="entry name" value="Znf_CCHC"/>
</dbReference>
<accession>A0A5N5G9U4</accession>
<evidence type="ECO:0000313" key="5">
    <source>
        <dbReference type="Proteomes" id="UP000327157"/>
    </source>
</evidence>
<evidence type="ECO:0000256" key="2">
    <source>
        <dbReference type="SAM" id="MobiDB-lite"/>
    </source>
</evidence>
<dbReference type="Gene3D" id="4.10.60.10">
    <property type="entry name" value="Zinc finger, CCHC-type"/>
    <property type="match status" value="1"/>
</dbReference>
<evidence type="ECO:0000259" key="3">
    <source>
        <dbReference type="PROSITE" id="PS50158"/>
    </source>
</evidence>
<dbReference type="Proteomes" id="UP000327157">
    <property type="component" value="Chromosome 17"/>
</dbReference>
<reference evidence="4 5" key="3">
    <citation type="submission" date="2019-11" db="EMBL/GenBank/DDBJ databases">
        <title>A de novo genome assembly of a pear dwarfing rootstock.</title>
        <authorList>
            <person name="Wang F."/>
            <person name="Wang J."/>
            <person name="Li S."/>
            <person name="Zhang Y."/>
            <person name="Fang M."/>
            <person name="Ma L."/>
            <person name="Zhao Y."/>
            <person name="Jiang S."/>
        </authorList>
    </citation>
    <scope>NUCLEOTIDE SEQUENCE [LARGE SCALE GENOMIC DNA]</scope>
    <source>
        <strain evidence="4">S2</strain>
        <tissue evidence="4">Leaf</tissue>
    </source>
</reference>
<keyword evidence="1" id="KW-0862">Zinc</keyword>
<dbReference type="PROSITE" id="PS50158">
    <property type="entry name" value="ZF_CCHC"/>
    <property type="match status" value="1"/>
</dbReference>
<feature type="compositionally biased region" description="Low complexity" evidence="2">
    <location>
        <begin position="192"/>
        <end position="204"/>
    </location>
</feature>
<reference evidence="4 5" key="1">
    <citation type="submission" date="2019-09" db="EMBL/GenBank/DDBJ databases">
        <authorList>
            <person name="Ou C."/>
        </authorList>
    </citation>
    <scope>NUCLEOTIDE SEQUENCE [LARGE SCALE GENOMIC DNA]</scope>
    <source>
        <strain evidence="4">S2</strain>
        <tissue evidence="4">Leaf</tissue>
    </source>
</reference>
<dbReference type="EMBL" id="SMOL01000487">
    <property type="protein sequence ID" value="KAB2610481.1"/>
    <property type="molecule type" value="Genomic_DNA"/>
</dbReference>
<reference evidence="5" key="2">
    <citation type="submission" date="2019-10" db="EMBL/GenBank/DDBJ databases">
        <title>A de novo genome assembly of a pear dwarfing rootstock.</title>
        <authorList>
            <person name="Wang F."/>
            <person name="Wang J."/>
            <person name="Li S."/>
            <person name="Zhang Y."/>
            <person name="Fang M."/>
            <person name="Ma L."/>
            <person name="Zhao Y."/>
            <person name="Jiang S."/>
        </authorList>
    </citation>
    <scope>NUCLEOTIDE SEQUENCE [LARGE SCALE GENOMIC DNA]</scope>
</reference>
<dbReference type="PANTHER" id="PTHR47481">
    <property type="match status" value="1"/>
</dbReference>
<dbReference type="PANTHER" id="PTHR47481:SF22">
    <property type="entry name" value="RETROTRANSPOSON GAG DOMAIN-CONTAINING PROTEIN"/>
    <property type="match status" value="1"/>
</dbReference>